<dbReference type="GO" id="GO:0016887">
    <property type="term" value="F:ATP hydrolysis activity"/>
    <property type="evidence" value="ECO:0007669"/>
    <property type="project" value="InterPro"/>
</dbReference>
<dbReference type="InterPro" id="IPR014721">
    <property type="entry name" value="Ribsml_uS5_D2-typ_fold_subgr"/>
</dbReference>
<dbReference type="Pfam" id="PF05204">
    <property type="entry name" value="Hom_end"/>
    <property type="match status" value="1"/>
</dbReference>
<dbReference type="GO" id="GO:0003677">
    <property type="term" value="F:DNA binding"/>
    <property type="evidence" value="ECO:0007669"/>
    <property type="project" value="InterPro"/>
</dbReference>
<evidence type="ECO:0000259" key="3">
    <source>
        <dbReference type="PROSITE" id="PS51786"/>
    </source>
</evidence>
<dbReference type="GO" id="GO:0006515">
    <property type="term" value="P:protein quality control for misfolded or incompletely synthesized proteins"/>
    <property type="evidence" value="ECO:0007669"/>
    <property type="project" value="TreeGrafter"/>
</dbReference>
<dbReference type="SUPFAM" id="SSF52540">
    <property type="entry name" value="P-loop containing nucleoside triphosphate hydrolases"/>
    <property type="match status" value="1"/>
</dbReference>
<dbReference type="Pfam" id="PF00004">
    <property type="entry name" value="AAA"/>
    <property type="match status" value="1"/>
</dbReference>
<dbReference type="Gene3D" id="3.10.28.10">
    <property type="entry name" value="Homing endonucleases"/>
    <property type="match status" value="1"/>
</dbReference>
<dbReference type="PROSITE" id="PS50819">
    <property type="entry name" value="INTEIN_ENDONUCLEASE"/>
    <property type="match status" value="1"/>
</dbReference>
<dbReference type="PRINTS" id="PR00830">
    <property type="entry name" value="ENDOLAPTASE"/>
</dbReference>
<dbReference type="Gene3D" id="3.40.50.300">
    <property type="entry name" value="P-loop containing nucleotide triphosphate hydrolases"/>
    <property type="match status" value="1"/>
</dbReference>
<feature type="domain" description="DOD-type homing endonuclease" evidence="2">
    <location>
        <begin position="780"/>
        <end position="915"/>
    </location>
</feature>
<dbReference type="Pfam" id="PF05203">
    <property type="entry name" value="Hom_end_hint"/>
    <property type="match status" value="1"/>
</dbReference>
<dbReference type="InterPro" id="IPR007869">
    <property type="entry name" value="Homing_endonuc_PI-Sce"/>
</dbReference>
<dbReference type="InterPro" id="IPR003959">
    <property type="entry name" value="ATPase_AAA_core"/>
</dbReference>
<dbReference type="GO" id="GO:0004252">
    <property type="term" value="F:serine-type endopeptidase activity"/>
    <property type="evidence" value="ECO:0007669"/>
    <property type="project" value="InterPro"/>
</dbReference>
<dbReference type="GO" id="GO:0004176">
    <property type="term" value="F:ATP-dependent peptidase activity"/>
    <property type="evidence" value="ECO:0007669"/>
    <property type="project" value="InterPro"/>
</dbReference>
<dbReference type="SUPFAM" id="SSF54211">
    <property type="entry name" value="Ribosomal protein S5 domain 2-like"/>
    <property type="match status" value="1"/>
</dbReference>
<dbReference type="InterPro" id="IPR027434">
    <property type="entry name" value="Homing_endonucl"/>
</dbReference>
<dbReference type="GO" id="GO:0005524">
    <property type="term" value="F:ATP binding"/>
    <property type="evidence" value="ECO:0007669"/>
    <property type="project" value="InterPro"/>
</dbReference>
<accession>A0A0N9R2V4</accession>
<dbReference type="PANTHER" id="PTHR43718">
    <property type="entry name" value="LON PROTEASE"/>
    <property type="match status" value="1"/>
</dbReference>
<feature type="domain" description="Lon proteolytic" evidence="3">
    <location>
        <begin position="1248"/>
        <end position="1442"/>
    </location>
</feature>
<sequence length="1442" mass="165462">MNNQKKLVNINKIEFLLVKINTLKNIISKTITSSQKYKLYDILGANEVNVCISTLDTLFNDIKYELEKINTSKFNLIETTNKIQKIEDELLLIVKNFGTDSLADLIYLLFGDNYIDKIESDIIDKYNLLLNKAHPINYKILPWKPDTVPSNKKQILKNKIVEDNIICESGVLLDCFDLARTSKSFQTKVYGIKLCLHDYENKRTYLVACLVDDILISCVENLYLKNKFSELESNKPKDIEYENDHWQRFIESLTIKDILVYSVTELAQRFISILNQLILIKQKTITQVVKEFLSNELYAQRTTLIQLLIQGNQEDFQYLAYLLYDLLSNENNSSIDTLEQTLLYDSLPWNTKKFFKVAMKQTIQYTNTLCNYDSDKIPLEQQICLLKASDSVKEKAILKLKEIKAKSEDTGSKARQYLDGLLKIPFSIMREEPCLNIVENNQQIFQNIIQKLDQNKDLLSETKIPDKQRYTNHEILRYIDYIKNNHISSLTILSCSILEACIKKIKKDDIITIVSILNNIIKTYKLPNNKIHYSNKKISQIQNDIIDFININANNFNVINNIWINIDKFITSNNPNNIVQLLTKDIYKLEKNISFISEYISKIKITLNSAVHGHDKAKRQVERIVGQWINGEKSGYCFGFEGPPGIGKCHIKDTPIMLSNGKIKMVQNITLEDKLMGDDSTPRNVLALGNGIEKMYRIEQIKGDDYIVNESHILSLKMTKAGKKGDKHQTILGRRYFKGDIVDICIKDYQSLPKYLQECLKGYKVGLDFCEQEIDLEPYALGYWLGDGSSDSFRITTIEKRVVDYFKEYALNNNLQVTQGKGEKNEISYHITTGYTGGRADKNKLLNYLKNHKLINNKHIPEIYKCNSRENRLKLLAGLIDSDGYCNKVNNSLEITQKNKKLADDILFLVRSLGFCGTMKECTKSCMYKGEKRCGQYYRIIISGSGREEIPTLLERKRPKEHKQIKDGLNTGIRIVPLEEDKYYGFQIDGNSRFLLGDFTVTHNTSLAKRGLARCLKDENGVERPFAFIAIGGSANGSTLEGHNYTYVGSTWGRIVDILIESKCMNPIIFIDELDKISRTEHGKEIIGILTHLIDPTQNDTFQDKYFSGIDLDLSKVLFIFSYNDVDSIDRILLDRIHRIKFKNLAVEEKLVITNNYILPEIYKKMGLENVIDIDNNVIEYIISNYTKEPGVRKLKEILFEIIAEINLSELANINNNINYPIKITIEDIKYKYLKDRHEFKIKQIFNEHKIGLVSGLWANNYGQGGLLPIETKFLPSSTFLELKLTGMQGDVMKESMNVAKTVAWNLLSTKRQNELLEKFEKNKSFGIHIHVPEGATPKDGPSGGAAITTVIYSLLSDRKINRNFAMTGEICLQGRVTAIGGLDLKILGGIESGVTHFIYPKENDKDFKEFEENLKNKSLLNNIKFTMVSSISEVFDIIFVD</sequence>
<dbReference type="PANTHER" id="PTHR43718:SF2">
    <property type="entry name" value="LON PROTEASE HOMOLOG, MITOCHONDRIAL"/>
    <property type="match status" value="1"/>
</dbReference>
<dbReference type="InterPro" id="IPR036844">
    <property type="entry name" value="Hint_dom_sf"/>
</dbReference>
<name>A0A0N9R2V4_9VIRU</name>
<dbReference type="InterPro" id="IPR027065">
    <property type="entry name" value="Lon_Prtase"/>
</dbReference>
<proteinExistence type="predicted"/>
<keyword evidence="5" id="KW-1185">Reference proteome</keyword>
<dbReference type="KEGG" id="vg:26048910"/>
<evidence type="ECO:0000256" key="1">
    <source>
        <dbReference type="ARBA" id="ARBA00022670"/>
    </source>
</evidence>
<dbReference type="EMBL" id="KT820662">
    <property type="protein sequence ID" value="ALH22949.1"/>
    <property type="molecule type" value="Genomic_DNA"/>
</dbReference>
<reference evidence="4 5" key="1">
    <citation type="journal article" date="2015" name="Genome Announc.">
        <title>The 474-Kilobase-Pair Complete Genome Sequence of CeV-01B, a Virus Infecting Haptolina (Chrysochromulina) ericina (Prymnesiophyceae).</title>
        <authorList>
            <person name="Gallot-Lavallee L."/>
            <person name="Pagarete A."/>
            <person name="Legendre M."/>
            <person name="Santini S."/>
            <person name="Sandaa R.A."/>
            <person name="Himmelbauer H."/>
            <person name="Ogata H."/>
            <person name="Bratbak G."/>
            <person name="Claverie J.M."/>
        </authorList>
    </citation>
    <scope>NUCLEOTIDE SEQUENCE [LARGE SCALE GENOMIC DNA]</scope>
    <source>
        <strain evidence="4">CeV-01B</strain>
    </source>
</reference>
<dbReference type="InterPro" id="IPR007868">
    <property type="entry name" value="Hom_end_hint"/>
</dbReference>
<dbReference type="GO" id="GO:0004519">
    <property type="term" value="F:endonuclease activity"/>
    <property type="evidence" value="ECO:0007669"/>
    <property type="project" value="InterPro"/>
</dbReference>
<protein>
    <submittedName>
        <fullName evidence="4">Intein containing ATP-dependent Lon peptidase</fullName>
    </submittedName>
</protein>
<dbReference type="Gene3D" id="2.170.16.10">
    <property type="entry name" value="Hedgehog/Intein (Hint) domain"/>
    <property type="match status" value="1"/>
</dbReference>
<dbReference type="InterPro" id="IPR004042">
    <property type="entry name" value="Intein_endonuc_central"/>
</dbReference>
<gene>
    <name evidence="4" type="ORF">ceV_043</name>
</gene>
<dbReference type="SUPFAM" id="SSF51294">
    <property type="entry name" value="Hedgehog/intein (Hint) domain"/>
    <property type="match status" value="1"/>
</dbReference>
<dbReference type="Gene3D" id="1.10.8.60">
    <property type="match status" value="1"/>
</dbReference>
<keyword evidence="1" id="KW-0645">Protease</keyword>
<dbReference type="SUPFAM" id="SSF55608">
    <property type="entry name" value="Homing endonucleases"/>
    <property type="match status" value="1"/>
</dbReference>
<dbReference type="InterPro" id="IPR008269">
    <property type="entry name" value="Lon_proteolytic"/>
</dbReference>
<evidence type="ECO:0000313" key="5">
    <source>
        <dbReference type="Proteomes" id="UP000203826"/>
    </source>
</evidence>
<evidence type="ECO:0000313" key="4">
    <source>
        <dbReference type="EMBL" id="ALH22949.1"/>
    </source>
</evidence>
<dbReference type="InterPro" id="IPR020568">
    <property type="entry name" value="Ribosomal_Su5_D2-typ_SF"/>
</dbReference>
<evidence type="ECO:0000259" key="2">
    <source>
        <dbReference type="PROSITE" id="PS50819"/>
    </source>
</evidence>
<dbReference type="InterPro" id="IPR027417">
    <property type="entry name" value="P-loop_NTPase"/>
</dbReference>
<dbReference type="Gene3D" id="3.30.230.10">
    <property type="match status" value="1"/>
</dbReference>
<dbReference type="Proteomes" id="UP000203826">
    <property type="component" value="Segment"/>
</dbReference>
<dbReference type="GO" id="GO:0030908">
    <property type="term" value="P:protein splicing"/>
    <property type="evidence" value="ECO:0007669"/>
    <property type="project" value="InterPro"/>
</dbReference>
<dbReference type="Pfam" id="PF05362">
    <property type="entry name" value="Lon_C"/>
    <property type="match status" value="1"/>
</dbReference>
<keyword evidence="1" id="KW-0378">Hydrolase</keyword>
<dbReference type="PROSITE" id="PS51786">
    <property type="entry name" value="LON_PROTEOLYTIC"/>
    <property type="match status" value="1"/>
</dbReference>
<organism evidence="4 5">
    <name type="scientific">Chrysochromulina ericina virus CeV-01B</name>
    <dbReference type="NCBI Taxonomy" id="3070830"/>
    <lineage>
        <taxon>Viruses</taxon>
        <taxon>Varidnaviria</taxon>
        <taxon>Bamfordvirae</taxon>
        <taxon>Nucleocytoviricota</taxon>
        <taxon>Megaviricetes</taxon>
        <taxon>Imitervirales</taxon>
        <taxon>Mesomimiviridae</taxon>
        <taxon>Tethysvirus</taxon>
        <taxon>Tethysvirus raunefjordenense</taxon>
    </lineage>
</organism>